<name>A0ABQ4G9S2_9ACTN</name>
<dbReference type="PANTHER" id="PTHR33909">
    <property type="entry name" value="SEC TRANSLOCON ACCESSORY COMPLEX SUBUNIT YAJC"/>
    <property type="match status" value="1"/>
</dbReference>
<organism evidence="12 13">
    <name type="scientific">Microbispora corallina</name>
    <dbReference type="NCBI Taxonomy" id="83302"/>
    <lineage>
        <taxon>Bacteria</taxon>
        <taxon>Bacillati</taxon>
        <taxon>Actinomycetota</taxon>
        <taxon>Actinomycetes</taxon>
        <taxon>Streptosporangiales</taxon>
        <taxon>Streptosporangiaceae</taxon>
        <taxon>Microbispora</taxon>
    </lineage>
</organism>
<keyword evidence="8" id="KW-0811">Translocation</keyword>
<evidence type="ECO:0000313" key="13">
    <source>
        <dbReference type="Proteomes" id="UP000603904"/>
    </source>
</evidence>
<evidence type="ECO:0000256" key="6">
    <source>
        <dbReference type="ARBA" id="ARBA00022927"/>
    </source>
</evidence>
<evidence type="ECO:0000256" key="11">
    <source>
        <dbReference type="SAM" id="Phobius"/>
    </source>
</evidence>
<comment type="subcellular location">
    <subcellularLocation>
        <location evidence="1">Cell membrane</location>
        <topology evidence="1">Single-pass membrane protein</topology>
    </subcellularLocation>
</comment>
<protein>
    <recommendedName>
        <fullName evidence="14">Preprotein translocase subunit YajC</fullName>
    </recommendedName>
</protein>
<keyword evidence="7 11" id="KW-1133">Transmembrane helix</keyword>
<dbReference type="InterPro" id="IPR003849">
    <property type="entry name" value="Preprotein_translocase_YajC"/>
</dbReference>
<dbReference type="PRINTS" id="PR01853">
    <property type="entry name" value="YAJCTRNLCASE"/>
</dbReference>
<keyword evidence="6" id="KW-0653">Protein transport</keyword>
<evidence type="ECO:0000256" key="10">
    <source>
        <dbReference type="SAM" id="MobiDB-lite"/>
    </source>
</evidence>
<evidence type="ECO:0000256" key="8">
    <source>
        <dbReference type="ARBA" id="ARBA00023010"/>
    </source>
</evidence>
<evidence type="ECO:0000256" key="2">
    <source>
        <dbReference type="ARBA" id="ARBA00006742"/>
    </source>
</evidence>
<keyword evidence="3" id="KW-0813">Transport</keyword>
<dbReference type="SMART" id="SM01323">
    <property type="entry name" value="YajC"/>
    <property type="match status" value="1"/>
</dbReference>
<reference evidence="12 13" key="1">
    <citation type="submission" date="2021-01" db="EMBL/GenBank/DDBJ databases">
        <title>Whole genome shotgun sequence of Microbispora corallina NBRC 16416.</title>
        <authorList>
            <person name="Komaki H."/>
            <person name="Tamura T."/>
        </authorList>
    </citation>
    <scope>NUCLEOTIDE SEQUENCE [LARGE SCALE GENOMIC DNA]</scope>
    <source>
        <strain evidence="12 13">NBRC 16416</strain>
    </source>
</reference>
<keyword evidence="13" id="KW-1185">Reference proteome</keyword>
<dbReference type="Pfam" id="PF02699">
    <property type="entry name" value="YajC"/>
    <property type="match status" value="1"/>
</dbReference>
<evidence type="ECO:0000256" key="5">
    <source>
        <dbReference type="ARBA" id="ARBA00022692"/>
    </source>
</evidence>
<dbReference type="EMBL" id="BOOC01000046">
    <property type="protein sequence ID" value="GIH43828.1"/>
    <property type="molecule type" value="Genomic_DNA"/>
</dbReference>
<dbReference type="Proteomes" id="UP000603904">
    <property type="component" value="Unassembled WGS sequence"/>
</dbReference>
<evidence type="ECO:0000313" key="12">
    <source>
        <dbReference type="EMBL" id="GIH43828.1"/>
    </source>
</evidence>
<dbReference type="NCBIfam" id="TIGR00739">
    <property type="entry name" value="yajC"/>
    <property type="match status" value="1"/>
</dbReference>
<keyword evidence="4" id="KW-1003">Cell membrane</keyword>
<feature type="region of interest" description="Disordered" evidence="10">
    <location>
        <begin position="91"/>
        <end position="125"/>
    </location>
</feature>
<evidence type="ECO:0000256" key="3">
    <source>
        <dbReference type="ARBA" id="ARBA00022448"/>
    </source>
</evidence>
<evidence type="ECO:0008006" key="14">
    <source>
        <dbReference type="Google" id="ProtNLM"/>
    </source>
</evidence>
<keyword evidence="5 11" id="KW-0812">Transmembrane</keyword>
<proteinExistence type="inferred from homology"/>
<comment type="similarity">
    <text evidence="2">Belongs to the YajC family.</text>
</comment>
<sequence length="125" mass="13370">MAPVGNNPLGTFLPLILLVVVFYFLLIRPQRKRQQEQAQMQNSLAPGARVMTTTGLFGTVVGLEDDDVLLEVAPGVQTRWVKGAIGRVLTPVDDVPGPADDTITDGPVVDRPDTGDGDDTSTKQS</sequence>
<evidence type="ECO:0000256" key="1">
    <source>
        <dbReference type="ARBA" id="ARBA00004162"/>
    </source>
</evidence>
<dbReference type="PANTHER" id="PTHR33909:SF1">
    <property type="entry name" value="SEC TRANSLOCON ACCESSORY COMPLEX SUBUNIT YAJC"/>
    <property type="match status" value="1"/>
</dbReference>
<evidence type="ECO:0000256" key="4">
    <source>
        <dbReference type="ARBA" id="ARBA00022475"/>
    </source>
</evidence>
<comment type="caution">
    <text evidence="12">The sequence shown here is derived from an EMBL/GenBank/DDBJ whole genome shotgun (WGS) entry which is preliminary data.</text>
</comment>
<feature type="transmembrane region" description="Helical" evidence="11">
    <location>
        <begin position="6"/>
        <end position="26"/>
    </location>
</feature>
<evidence type="ECO:0000256" key="7">
    <source>
        <dbReference type="ARBA" id="ARBA00022989"/>
    </source>
</evidence>
<keyword evidence="9 11" id="KW-0472">Membrane</keyword>
<accession>A0ABQ4G9S2</accession>
<gene>
    <name evidence="12" type="ORF">Mco01_68280</name>
</gene>
<evidence type="ECO:0000256" key="9">
    <source>
        <dbReference type="ARBA" id="ARBA00023136"/>
    </source>
</evidence>